<sequence length="159" mass="17289">MTRLRAQLRMIFGAVLLAGCAGRAPAAAPSSAVDPRACAVPMTEQTPEAQAVACAEEFIARNGYTDAEPDTARLATESIEWGPAEETLKRRRGSLESPAAGVCADSAGYPYTVVFRHRSSQTSARAVTMTVRFDEMRVQHREFILANVAERRFGCRPLD</sequence>
<comment type="caution">
    <text evidence="2">The sequence shown here is derived from an EMBL/GenBank/DDBJ whole genome shotgun (WGS) entry which is preliminary data.</text>
</comment>
<dbReference type="RefSeq" id="WP_170035238.1">
    <property type="nucleotide sequence ID" value="NZ_JABDTL010000001.1"/>
</dbReference>
<dbReference type="PROSITE" id="PS51257">
    <property type="entry name" value="PROKAR_LIPOPROTEIN"/>
    <property type="match status" value="1"/>
</dbReference>
<feature type="signal peptide" evidence="1">
    <location>
        <begin position="1"/>
        <end position="26"/>
    </location>
</feature>
<organism evidence="2 3">
    <name type="scientific">Longimicrobium terrae</name>
    <dbReference type="NCBI Taxonomy" id="1639882"/>
    <lineage>
        <taxon>Bacteria</taxon>
        <taxon>Pseudomonadati</taxon>
        <taxon>Gemmatimonadota</taxon>
        <taxon>Longimicrobiia</taxon>
        <taxon>Longimicrobiales</taxon>
        <taxon>Longimicrobiaceae</taxon>
        <taxon>Longimicrobium</taxon>
    </lineage>
</organism>
<dbReference type="AlphaFoldDB" id="A0A841H7H9"/>
<protein>
    <recommendedName>
        <fullName evidence="4">DUF4019 domain-containing protein</fullName>
    </recommendedName>
</protein>
<proteinExistence type="predicted"/>
<keyword evidence="3" id="KW-1185">Reference proteome</keyword>
<evidence type="ECO:0000313" key="3">
    <source>
        <dbReference type="Proteomes" id="UP000582837"/>
    </source>
</evidence>
<feature type="chain" id="PRO_5032436598" description="DUF4019 domain-containing protein" evidence="1">
    <location>
        <begin position="27"/>
        <end position="159"/>
    </location>
</feature>
<evidence type="ECO:0000313" key="2">
    <source>
        <dbReference type="EMBL" id="MBB6073649.1"/>
    </source>
</evidence>
<evidence type="ECO:0008006" key="4">
    <source>
        <dbReference type="Google" id="ProtNLM"/>
    </source>
</evidence>
<name>A0A841H7H9_9BACT</name>
<evidence type="ECO:0000256" key="1">
    <source>
        <dbReference type="SAM" id="SignalP"/>
    </source>
</evidence>
<dbReference type="EMBL" id="JACHIA010000027">
    <property type="protein sequence ID" value="MBB6073649.1"/>
    <property type="molecule type" value="Genomic_DNA"/>
</dbReference>
<gene>
    <name evidence="2" type="ORF">HNQ61_005320</name>
</gene>
<reference evidence="2 3" key="1">
    <citation type="submission" date="2020-08" db="EMBL/GenBank/DDBJ databases">
        <title>Genomic Encyclopedia of Type Strains, Phase IV (KMG-IV): sequencing the most valuable type-strain genomes for metagenomic binning, comparative biology and taxonomic classification.</title>
        <authorList>
            <person name="Goeker M."/>
        </authorList>
    </citation>
    <scope>NUCLEOTIDE SEQUENCE [LARGE SCALE GENOMIC DNA]</scope>
    <source>
        <strain evidence="2 3">DSM 29007</strain>
    </source>
</reference>
<accession>A0A841H7H9</accession>
<dbReference type="Proteomes" id="UP000582837">
    <property type="component" value="Unassembled WGS sequence"/>
</dbReference>
<keyword evidence="1" id="KW-0732">Signal</keyword>